<feature type="region of interest" description="Disordered" evidence="1">
    <location>
        <begin position="340"/>
        <end position="366"/>
    </location>
</feature>
<name>A0ABR3UIS5_9PLEO</name>
<sequence length="1191" mass="133313">MKRILIDEKRRMKDRRRRTRLTQGDMVLIREMDPNRPEIAHKASEQVSVGDFSDSMSTSSKEDFLGRKVNENVKHLSGTGKKVNNSVVDTGTIQTETEEVHHESPKEPVAPLKGILRRPTKKFPEDPVPIREGVAPASMGKDIPVGSRWTRIDRRLVNPEALEEAKERFEERMDCVIVLRVLTKHEIQKLADRTKEIREAREDASIATDSKNSSGVGVDTNFTTSESSKPFTQPRLAMTRGRQATHDFRSPYDPYVREAPTNSYYSRAAMRGLTGSEMGGLVRFLSQSRSPPPVDLQFGDLDQNDQDIHESPEVPGELPRDSGLSQIGHTHDKLYEERVNNNNSEGNAPTPGTHEASVQQSSERFQTVSEECFDHDEEHRMAADEAERAAEELETATRQASSSSVALRAKEEAEASPRRGIGSLGKKMAKLRRMEEAQEKKESDEKRRDEKERLEREAIEAAEAAEPQNLNKIFGQAMGMVLEDQNFMQILKAPFDPEDFTPEDDLPWSSENTRMDFDETQFENSGEDNEGVEEDSSSSDDNTMDDTAPNTCGSIANWLKNTLADEISDERFEWDYSASASGPSSYAASVASVFSVASLASSASDISKGSGYSAVQIATATKVLLSIFYEDEALLSLYTRAIEAQNIGPERLQRNLRRLFRAYATLLESEATERLEHLASRLVRAKSAALAKSIVEKLQNDRISAELSPSEGNNESSEEEDDGASSRPVNEDAFEDLVTFRQFLVESEAFKTFHNQLQAFVVPNQPQAGRTETVAEEALDSDGDIGKSDVSRPPAQSKTIPTWHERFKDVGEVLSMLHVEAFTRLVVTIALHLNMDTLLLARDRLLVPMGLLEPALEQNKTRLRWRCRCGDPMYSDMIELREGGIAKLMNNMQRSSGIKVQATAYSQQPRNQQYIVPRPDRWLRNAVTKIATAFGSSSKSSSTCLPQHNVPCATTSSSTPSPTAAQKAVLYLSMCMHRTRRRKIIHQPRVDHLTTDRTLLTFLQDQYTSHRGRFLTFARLKSVEKITFIKFRLPTGGSVDVLRCISDSPDRCVCIPPPRTAGGEYDYAPSPPETHPPIAPEYLASLLTCMGDVGENDYWIRDQLPKRTCGKLQGRDGKPAVGWGIYFVEGWDREIISLLVLFVFVLASLLFGVLWWKFQFDLQGGFGVSAYMMAVCTILISVVVTRLENKG</sequence>
<dbReference type="GeneID" id="96085132"/>
<feature type="compositionally biased region" description="Low complexity" evidence="1">
    <location>
        <begin position="706"/>
        <end position="715"/>
    </location>
</feature>
<evidence type="ECO:0000313" key="5">
    <source>
        <dbReference type="Proteomes" id="UP001578633"/>
    </source>
</evidence>
<dbReference type="PANTHER" id="PTHR42081">
    <property type="entry name" value="ZINC FINGER PROTEIN DHHC DOMAIN CONTAINING PROTEIN"/>
    <property type="match status" value="1"/>
</dbReference>
<dbReference type="Pfam" id="PF26118">
    <property type="entry name" value="DUF8035"/>
    <property type="match status" value="1"/>
</dbReference>
<keyword evidence="2" id="KW-0472">Membrane</keyword>
<feature type="region of interest" description="Disordered" evidence="1">
    <location>
        <begin position="33"/>
        <end position="61"/>
    </location>
</feature>
<dbReference type="Proteomes" id="UP001578633">
    <property type="component" value="Chromosome 4"/>
</dbReference>
<keyword evidence="5" id="KW-1185">Reference proteome</keyword>
<dbReference type="EMBL" id="JBHGVX010000004">
    <property type="protein sequence ID" value="KAL1796270.1"/>
    <property type="molecule type" value="Genomic_DNA"/>
</dbReference>
<dbReference type="InterPro" id="IPR058348">
    <property type="entry name" value="DUF8035"/>
</dbReference>
<comment type="caution">
    <text evidence="4">The sequence shown here is derived from an EMBL/GenBank/DDBJ whole genome shotgun (WGS) entry which is preliminary data.</text>
</comment>
<feature type="transmembrane region" description="Helical" evidence="2">
    <location>
        <begin position="1168"/>
        <end position="1187"/>
    </location>
</feature>
<dbReference type="PANTHER" id="PTHR42081:SF1">
    <property type="entry name" value="ZINC FINGER PROTEIN DHHC DOMAIN CONTAINING PROTEIN"/>
    <property type="match status" value="1"/>
</dbReference>
<feature type="compositionally biased region" description="Polar residues" evidence="1">
    <location>
        <begin position="207"/>
        <end position="231"/>
    </location>
</feature>
<feature type="compositionally biased region" description="Basic and acidic residues" evidence="1">
    <location>
        <begin position="432"/>
        <end position="454"/>
    </location>
</feature>
<feature type="compositionally biased region" description="Basic and acidic residues" evidence="1">
    <location>
        <begin position="408"/>
        <end position="417"/>
    </location>
</feature>
<feature type="region of interest" description="Disordered" evidence="1">
    <location>
        <begin position="703"/>
        <end position="729"/>
    </location>
</feature>
<feature type="region of interest" description="Disordered" evidence="1">
    <location>
        <begin position="393"/>
        <end position="454"/>
    </location>
</feature>
<feature type="compositionally biased region" description="Acidic residues" evidence="1">
    <location>
        <begin position="520"/>
        <end position="544"/>
    </location>
</feature>
<feature type="compositionally biased region" description="Polar residues" evidence="1">
    <location>
        <begin position="356"/>
        <end position="366"/>
    </location>
</feature>
<protein>
    <recommendedName>
        <fullName evidence="3">DUF8035 domain-containing protein</fullName>
    </recommendedName>
</protein>
<keyword evidence="2" id="KW-1133">Transmembrane helix</keyword>
<feature type="region of interest" description="Disordered" evidence="1">
    <location>
        <begin position="201"/>
        <end position="233"/>
    </location>
</feature>
<evidence type="ECO:0000313" key="4">
    <source>
        <dbReference type="EMBL" id="KAL1796270.1"/>
    </source>
</evidence>
<evidence type="ECO:0000259" key="3">
    <source>
        <dbReference type="Pfam" id="PF26118"/>
    </source>
</evidence>
<evidence type="ECO:0000256" key="1">
    <source>
        <dbReference type="SAM" id="MobiDB-lite"/>
    </source>
</evidence>
<gene>
    <name evidence="4" type="ORF">ACET3X_004810</name>
</gene>
<evidence type="ECO:0000256" key="2">
    <source>
        <dbReference type="SAM" id="Phobius"/>
    </source>
</evidence>
<feature type="region of interest" description="Disordered" evidence="1">
    <location>
        <begin position="520"/>
        <end position="551"/>
    </location>
</feature>
<dbReference type="RefSeq" id="XP_069306854.1">
    <property type="nucleotide sequence ID" value="XM_069450946.1"/>
</dbReference>
<organism evidence="4 5">
    <name type="scientific">Alternaria dauci</name>
    <dbReference type="NCBI Taxonomy" id="48095"/>
    <lineage>
        <taxon>Eukaryota</taxon>
        <taxon>Fungi</taxon>
        <taxon>Dikarya</taxon>
        <taxon>Ascomycota</taxon>
        <taxon>Pezizomycotina</taxon>
        <taxon>Dothideomycetes</taxon>
        <taxon>Pleosporomycetidae</taxon>
        <taxon>Pleosporales</taxon>
        <taxon>Pleosporineae</taxon>
        <taxon>Pleosporaceae</taxon>
        <taxon>Alternaria</taxon>
        <taxon>Alternaria sect. Porri</taxon>
    </lineage>
</organism>
<feature type="transmembrane region" description="Helical" evidence="2">
    <location>
        <begin position="1135"/>
        <end position="1156"/>
    </location>
</feature>
<feature type="region of interest" description="Disordered" evidence="1">
    <location>
        <begin position="285"/>
        <end position="327"/>
    </location>
</feature>
<proteinExistence type="predicted"/>
<accession>A0ABR3UIS5</accession>
<feature type="region of interest" description="Disordered" evidence="1">
    <location>
        <begin position="778"/>
        <end position="797"/>
    </location>
</feature>
<feature type="domain" description="DUF8035" evidence="3">
    <location>
        <begin position="147"/>
        <end position="200"/>
    </location>
</feature>
<feature type="compositionally biased region" description="Basic and acidic residues" evidence="1">
    <location>
        <begin position="33"/>
        <end position="44"/>
    </location>
</feature>
<keyword evidence="2" id="KW-0812">Transmembrane</keyword>
<reference evidence="4 5" key="1">
    <citation type="submission" date="2024-09" db="EMBL/GenBank/DDBJ databases">
        <title>T2T genomes of carrot and Alternaria dauci and their utility for understanding host-pathogen interaction during carrot leaf blight disease.</title>
        <authorList>
            <person name="Liu W."/>
            <person name="Xu S."/>
            <person name="Ou C."/>
            <person name="Liu X."/>
            <person name="Zhuang F."/>
            <person name="Deng X.W."/>
        </authorList>
    </citation>
    <scope>NUCLEOTIDE SEQUENCE [LARGE SCALE GENOMIC DNA]</scope>
    <source>
        <strain evidence="4 5">A2016</strain>
    </source>
</reference>